<feature type="region of interest" description="Disordered" evidence="1">
    <location>
        <begin position="1"/>
        <end position="152"/>
    </location>
</feature>
<evidence type="ECO:0000256" key="1">
    <source>
        <dbReference type="SAM" id="MobiDB-lite"/>
    </source>
</evidence>
<feature type="transmembrane region" description="Helical" evidence="2">
    <location>
        <begin position="400"/>
        <end position="420"/>
    </location>
</feature>
<evidence type="ECO:0000256" key="2">
    <source>
        <dbReference type="SAM" id="Phobius"/>
    </source>
</evidence>
<feature type="transmembrane region" description="Helical" evidence="2">
    <location>
        <begin position="310"/>
        <end position="328"/>
    </location>
</feature>
<name>A0A2V0PFS2_9CHLO</name>
<dbReference type="AlphaFoldDB" id="A0A2V0PFS2"/>
<sequence length="550" mass="53378">MLGCTSRGLAWPGGRRPALRPPAAPAGIARARCRGSQPHGHRPGSSGGGGSGGSGGGSWQGGSGSWQQLPRRPPGGEPAGGGGTSSGGGGPAPAGEGSSYGAGGYASTSGSGGSGGGGGAAGSYGDERSGSAAGGYSGAKASAAGAGASPSQPSFLQALPSFSRQSPAGARTPLGEVIMSRLRAARRSLDGSLDDDSGGESARRWSFTPPPHADGSPVSLVALVVLAPVAVWALTWGLTAGLASVADSCMGGMVGLARALYPHLPVRGVTHEDVAVSLVKSIQAGTVDDAAWTRQGLWLPAWFLQWSMRLLFGLAAGSTSIAASLAQVGPWMAAGAISQALLYGLCLLVALPVGAGLHAAMARIEAALGGSGDGGSTPPSAAPAPASSSTALTIKLAGTLAWPCISAAAVGGAIAARASLAPPFALALPCVCAAVASVALLLTVALATARYAREVGLGAAGDAAAVDFGLQVGVLCGAGAALNAVWLLLGAAAGAVGPREALLGALSTAVLARIAATVWALRSEAQPSVWLQLLTLDTLFARGGGKPKPA</sequence>
<feature type="compositionally biased region" description="Gly residues" evidence="1">
    <location>
        <begin position="45"/>
        <end position="64"/>
    </location>
</feature>
<gene>
    <name evidence="3" type="ORF">Rsub_11665</name>
</gene>
<feature type="transmembrane region" description="Helical" evidence="2">
    <location>
        <begin position="501"/>
        <end position="521"/>
    </location>
</feature>
<dbReference type="OrthoDB" id="10635971at2759"/>
<keyword evidence="2" id="KW-0812">Transmembrane</keyword>
<evidence type="ECO:0000313" key="3">
    <source>
        <dbReference type="EMBL" id="GBF98671.1"/>
    </source>
</evidence>
<dbReference type="EMBL" id="BDRX01000131">
    <property type="protein sequence ID" value="GBF98671.1"/>
    <property type="molecule type" value="Genomic_DNA"/>
</dbReference>
<comment type="caution">
    <text evidence="3">The sequence shown here is derived from an EMBL/GenBank/DDBJ whole genome shotgun (WGS) entry which is preliminary data.</text>
</comment>
<keyword evidence="2" id="KW-0472">Membrane</keyword>
<feature type="transmembrane region" description="Helical" evidence="2">
    <location>
        <begin position="468"/>
        <end position="489"/>
    </location>
</feature>
<feature type="compositionally biased region" description="Low complexity" evidence="1">
    <location>
        <begin position="138"/>
        <end position="151"/>
    </location>
</feature>
<feature type="transmembrane region" description="Helical" evidence="2">
    <location>
        <begin position="426"/>
        <end position="447"/>
    </location>
</feature>
<feature type="compositionally biased region" description="Low complexity" evidence="1">
    <location>
        <begin position="25"/>
        <end position="38"/>
    </location>
</feature>
<keyword evidence="4" id="KW-1185">Reference proteome</keyword>
<keyword evidence="2" id="KW-1133">Transmembrane helix</keyword>
<dbReference type="InParanoid" id="A0A2V0PFS2"/>
<feature type="transmembrane region" description="Helical" evidence="2">
    <location>
        <begin position="340"/>
        <end position="361"/>
    </location>
</feature>
<accession>A0A2V0PFS2</accession>
<feature type="compositionally biased region" description="Gly residues" evidence="1">
    <location>
        <begin position="77"/>
        <end position="122"/>
    </location>
</feature>
<organism evidence="3 4">
    <name type="scientific">Raphidocelis subcapitata</name>
    <dbReference type="NCBI Taxonomy" id="307507"/>
    <lineage>
        <taxon>Eukaryota</taxon>
        <taxon>Viridiplantae</taxon>
        <taxon>Chlorophyta</taxon>
        <taxon>core chlorophytes</taxon>
        <taxon>Chlorophyceae</taxon>
        <taxon>CS clade</taxon>
        <taxon>Sphaeropleales</taxon>
        <taxon>Selenastraceae</taxon>
        <taxon>Raphidocelis</taxon>
    </lineage>
</organism>
<dbReference type="Proteomes" id="UP000247498">
    <property type="component" value="Unassembled WGS sequence"/>
</dbReference>
<reference evidence="3 4" key="1">
    <citation type="journal article" date="2018" name="Sci. Rep.">
        <title>Raphidocelis subcapitata (=Pseudokirchneriella subcapitata) provides an insight into genome evolution and environmental adaptations in the Sphaeropleales.</title>
        <authorList>
            <person name="Suzuki S."/>
            <person name="Yamaguchi H."/>
            <person name="Nakajima N."/>
            <person name="Kawachi M."/>
        </authorList>
    </citation>
    <scope>NUCLEOTIDE SEQUENCE [LARGE SCALE GENOMIC DNA]</scope>
    <source>
        <strain evidence="3 4">NIES-35</strain>
    </source>
</reference>
<evidence type="ECO:0000313" key="4">
    <source>
        <dbReference type="Proteomes" id="UP000247498"/>
    </source>
</evidence>
<protein>
    <submittedName>
        <fullName evidence="3">Uncharacterized protein</fullName>
    </submittedName>
</protein>
<proteinExistence type="predicted"/>
<feature type="region of interest" description="Disordered" evidence="1">
    <location>
        <begin position="189"/>
        <end position="210"/>
    </location>
</feature>